<dbReference type="Pfam" id="PF17919">
    <property type="entry name" value="RT_RNaseH_2"/>
    <property type="match status" value="1"/>
</dbReference>
<keyword evidence="8" id="KW-0229">DNA integration</keyword>
<dbReference type="SUPFAM" id="SSF50630">
    <property type="entry name" value="Acid proteases"/>
    <property type="match status" value="1"/>
</dbReference>
<dbReference type="SUPFAM" id="SSF53098">
    <property type="entry name" value="Ribonuclease H-like"/>
    <property type="match status" value="1"/>
</dbReference>
<reference evidence="13" key="1">
    <citation type="submission" date="2019-08" db="EMBL/GenBank/DDBJ databases">
        <title>The improved chromosome-level genome for the pearl oyster Pinctada fucata martensii using PacBio sequencing and Hi-C.</title>
        <authorList>
            <person name="Zheng Z."/>
        </authorList>
    </citation>
    <scope>NUCLEOTIDE SEQUENCE</scope>
    <source>
        <strain evidence="13">ZZ-2019</strain>
        <tissue evidence="13">Adductor muscle</tissue>
    </source>
</reference>
<accession>A0AA88YSP7</accession>
<dbReference type="CDD" id="cd00303">
    <property type="entry name" value="retropepsin_like"/>
    <property type="match status" value="1"/>
</dbReference>
<evidence type="ECO:0000256" key="1">
    <source>
        <dbReference type="ARBA" id="ARBA00022679"/>
    </source>
</evidence>
<feature type="compositionally biased region" description="Basic and acidic residues" evidence="10">
    <location>
        <begin position="1346"/>
        <end position="1358"/>
    </location>
</feature>
<feature type="domain" description="Reverse transcriptase" evidence="11">
    <location>
        <begin position="379"/>
        <end position="559"/>
    </location>
</feature>
<evidence type="ECO:0000256" key="4">
    <source>
        <dbReference type="ARBA" id="ARBA00022759"/>
    </source>
</evidence>
<evidence type="ECO:0000256" key="7">
    <source>
        <dbReference type="ARBA" id="ARBA00022884"/>
    </source>
</evidence>
<dbReference type="PANTHER" id="PTHR37984">
    <property type="entry name" value="PROTEIN CBG26694"/>
    <property type="match status" value="1"/>
</dbReference>
<feature type="compositionally biased region" description="Polar residues" evidence="10">
    <location>
        <begin position="1293"/>
        <end position="1317"/>
    </location>
</feature>
<dbReference type="InterPro" id="IPR001584">
    <property type="entry name" value="Integrase_cat-core"/>
</dbReference>
<evidence type="ECO:0000313" key="13">
    <source>
        <dbReference type="EMBL" id="KAK3107712.1"/>
    </source>
</evidence>
<dbReference type="Gene3D" id="3.30.420.10">
    <property type="entry name" value="Ribonuclease H-like superfamily/Ribonuclease H"/>
    <property type="match status" value="1"/>
</dbReference>
<proteinExistence type="predicted"/>
<dbReference type="InterPro" id="IPR041588">
    <property type="entry name" value="Integrase_H2C2"/>
</dbReference>
<evidence type="ECO:0000313" key="14">
    <source>
        <dbReference type="Proteomes" id="UP001186944"/>
    </source>
</evidence>
<keyword evidence="6" id="KW-0460">Magnesium</keyword>
<dbReference type="InterPro" id="IPR021109">
    <property type="entry name" value="Peptidase_aspartic_dom_sf"/>
</dbReference>
<dbReference type="InterPro" id="IPR043502">
    <property type="entry name" value="DNA/RNA_pol_sf"/>
</dbReference>
<dbReference type="SUPFAM" id="SSF56672">
    <property type="entry name" value="DNA/RNA polymerases"/>
    <property type="match status" value="1"/>
</dbReference>
<dbReference type="FunFam" id="1.10.340.70:FF:000001">
    <property type="entry name" value="Retrovirus-related Pol polyprotein from transposon gypsy-like Protein"/>
    <property type="match status" value="1"/>
</dbReference>
<dbReference type="Gene3D" id="3.30.70.270">
    <property type="match status" value="2"/>
</dbReference>
<dbReference type="EMBL" id="VSWD01000002">
    <property type="protein sequence ID" value="KAK3107712.1"/>
    <property type="molecule type" value="Genomic_DNA"/>
</dbReference>
<keyword evidence="9" id="KW-0695">RNA-directed DNA polymerase</keyword>
<feature type="domain" description="Integrase catalytic" evidence="12">
    <location>
        <begin position="972"/>
        <end position="1130"/>
    </location>
</feature>
<dbReference type="PROSITE" id="PS50994">
    <property type="entry name" value="INTEGRASE"/>
    <property type="match status" value="1"/>
</dbReference>
<keyword evidence="14" id="KW-1185">Reference proteome</keyword>
<keyword evidence="1" id="KW-0808">Transferase</keyword>
<evidence type="ECO:0000256" key="8">
    <source>
        <dbReference type="ARBA" id="ARBA00022908"/>
    </source>
</evidence>
<dbReference type="InterPro" id="IPR043128">
    <property type="entry name" value="Rev_trsase/Diguanyl_cyclase"/>
</dbReference>
<feature type="compositionally biased region" description="Low complexity" evidence="10">
    <location>
        <begin position="1390"/>
        <end position="1405"/>
    </location>
</feature>
<comment type="caution">
    <text evidence="13">The sequence shown here is derived from an EMBL/GenBank/DDBJ whole genome shotgun (WGS) entry which is preliminary data.</text>
</comment>
<evidence type="ECO:0008006" key="15">
    <source>
        <dbReference type="Google" id="ProtNLM"/>
    </source>
</evidence>
<evidence type="ECO:0000256" key="10">
    <source>
        <dbReference type="SAM" id="MobiDB-lite"/>
    </source>
</evidence>
<keyword evidence="3" id="KW-0540">Nuclease</keyword>
<protein>
    <recommendedName>
        <fullName evidence="15">Endonuclease</fullName>
    </recommendedName>
</protein>
<dbReference type="Gene3D" id="3.10.10.10">
    <property type="entry name" value="HIV Type 1 Reverse Transcriptase, subunit A, domain 1"/>
    <property type="match status" value="1"/>
</dbReference>
<dbReference type="GO" id="GO:0004190">
    <property type="term" value="F:aspartic-type endopeptidase activity"/>
    <property type="evidence" value="ECO:0007669"/>
    <property type="project" value="InterPro"/>
</dbReference>
<dbReference type="FunFam" id="3.10.20.370:FF:000001">
    <property type="entry name" value="Retrovirus-related Pol polyprotein from transposon 17.6-like protein"/>
    <property type="match status" value="1"/>
</dbReference>
<evidence type="ECO:0000256" key="5">
    <source>
        <dbReference type="ARBA" id="ARBA00022801"/>
    </source>
</evidence>
<dbReference type="Pfam" id="PF17921">
    <property type="entry name" value="Integrase_H2C2"/>
    <property type="match status" value="1"/>
</dbReference>
<evidence type="ECO:0000259" key="12">
    <source>
        <dbReference type="PROSITE" id="PS50994"/>
    </source>
</evidence>
<dbReference type="GO" id="GO:0003723">
    <property type="term" value="F:RNA binding"/>
    <property type="evidence" value="ECO:0007669"/>
    <property type="project" value="UniProtKB-KW"/>
</dbReference>
<dbReference type="Proteomes" id="UP001186944">
    <property type="component" value="Unassembled WGS sequence"/>
</dbReference>
<dbReference type="FunFam" id="3.30.70.270:FF:000020">
    <property type="entry name" value="Transposon Tf2-6 polyprotein-like Protein"/>
    <property type="match status" value="1"/>
</dbReference>
<dbReference type="InterPro" id="IPR036397">
    <property type="entry name" value="RNaseH_sf"/>
</dbReference>
<evidence type="ECO:0000256" key="3">
    <source>
        <dbReference type="ARBA" id="ARBA00022722"/>
    </source>
</evidence>
<dbReference type="PANTHER" id="PTHR37984:SF15">
    <property type="entry name" value="INTEGRASE CATALYTIC DOMAIN-CONTAINING PROTEIN"/>
    <property type="match status" value="1"/>
</dbReference>
<dbReference type="InterPro" id="IPR000477">
    <property type="entry name" value="RT_dom"/>
</dbReference>
<evidence type="ECO:0000256" key="6">
    <source>
        <dbReference type="ARBA" id="ARBA00022842"/>
    </source>
</evidence>
<sequence>MRDCTVRLDHSRYHFVDDMPREYVHEMNKGFRSNRKANLVGSSNEVNVWLNNEEAKALLDTGSSVSTVSKDFYDKFLSEIPLSPISELLHIECADGESLPYHGYITASLRVNDHALSDQMIEALFLVVPSRRYHADVPLLIGTNVLDILLEMTKNTYGVKFLQNAQLTTPVYLAFRCITLREKELAHNHNVLAYVKSAECKRITVKPNSEAVIQGYLQRKIPYHPTCAVTHPTPRSNIPDDLDISSVLVTYDHNQTCTIPILISNVSTRTFSIDPKELLCELQPATVQSCQLQEESHSLCVKSEINMPENELSSDDLDKVHKVLDDFDDIFSKGEKDIGHNDRVQHRIELSDEKPFKQRYRRVPPAMIDQVRDHIQQLLEAGIIRKSHSPFSSNVVLAKKKNGQLRLCIDFRQLNARTIKDNYSLPRIEDILESLAGNKYFSVLDMKSGYHQVEIFEEHKPRTAFTVGSLGFYEYNRMPFGLTNAPATYQRLMEECLGDLHLNICYIYLDDLIIFSRTLDEHLDRMRQVFTKLRESGLKLTPKKCFLLMKRIKYVGHIVSEKGIEADDDKVDKVKNWPRPTSKEEVRQFLGFVGYYRRFVKDFAKIAKPLTNLLPTPTKSKRKTKASTKQTFEWGETQEKAFLELKTQLTSPPILAYPDYTHEFELHTDASGQGLGAALYQEKDGHKRVISYASRGLSKSEQNYPAHKLEFLALKWAVTEKFKDYLYGQKFTVLTDNNPLTYILSTAQLDATGHRWVAALAAFNFDLQYRPGKNNADADGLSRLPGILKNQTSIKIPKESIDAICQTMVVDKTPYIECLPISETVVDGTEDQTSDIPSVNIKNAQQKDPDLSLWLDFVASGIRPRKDQLSPSSYNTVLLQNFDKLVVRHGVLHRKTDETFQVVVPQVIVPEILHLLHNNFGHQGRDRTISLVRDRFFWPGMCRDIESWISKCERCTRRKTPTNVRAPLVNITTSQPLELVCLDFLSLEKSKGGYEYVLIITDHFTKYAMAIPTKNMTAKTTADAFFKNFVLHYGIPQTIHSDQGANFQSHIIQELCKILNIRKSKTTPYHPMGNGQCERFNRTLMDMLGTLEIEQKKDWKTYIGPLVHAYNCTRHSTTGISPFALMFGREPKLPVDFAFGIRETEVNKISSTKYMENLQKTLRASFDLAMRNSKNSQSKQKEKYDSKVRAATVNVGDRVLVKIVAFDGRHKIANKWEEDVYIVIEKPNFDIPVFKVKKQNGEGKVRTLHRNLLLPIGEDDSKDVERSRLKLDETELKRSNERSKSKPIPRKSVLTNTETNVVSSDSKPVSETATILDSDSENDDVVLLQKPVTRVRSESSMSAETELSHTNDSTRSHVSDTSTTSYESVQSSDLSNAPSVTDTSRYNSSQEVTQVTQPQEVTRVTNPHEVTQVTHPQEVNSQDVNPQTRRSERVRSKPKWMTTGEYQISNVAVSNADWKSRADYLKSLVSENLMTDPSISNAFINILTDKSS</sequence>
<dbReference type="GO" id="GO:0006508">
    <property type="term" value="P:proteolysis"/>
    <property type="evidence" value="ECO:0007669"/>
    <property type="project" value="InterPro"/>
</dbReference>
<dbReference type="InterPro" id="IPR012337">
    <property type="entry name" value="RNaseH-like_sf"/>
</dbReference>
<dbReference type="InterPro" id="IPR001969">
    <property type="entry name" value="Aspartic_peptidase_AS"/>
</dbReference>
<dbReference type="GO" id="GO:0003964">
    <property type="term" value="F:RNA-directed DNA polymerase activity"/>
    <property type="evidence" value="ECO:0007669"/>
    <property type="project" value="UniProtKB-KW"/>
</dbReference>
<organism evidence="13 14">
    <name type="scientific">Pinctada imbricata</name>
    <name type="common">Atlantic pearl-oyster</name>
    <name type="synonym">Pinctada martensii</name>
    <dbReference type="NCBI Taxonomy" id="66713"/>
    <lineage>
        <taxon>Eukaryota</taxon>
        <taxon>Metazoa</taxon>
        <taxon>Spiralia</taxon>
        <taxon>Lophotrochozoa</taxon>
        <taxon>Mollusca</taxon>
        <taxon>Bivalvia</taxon>
        <taxon>Autobranchia</taxon>
        <taxon>Pteriomorphia</taxon>
        <taxon>Pterioida</taxon>
        <taxon>Pterioidea</taxon>
        <taxon>Pteriidae</taxon>
        <taxon>Pinctada</taxon>
    </lineage>
</organism>
<name>A0AA88YSP7_PINIB</name>
<dbReference type="GO" id="GO:0004519">
    <property type="term" value="F:endonuclease activity"/>
    <property type="evidence" value="ECO:0007669"/>
    <property type="project" value="UniProtKB-KW"/>
</dbReference>
<evidence type="ECO:0000256" key="9">
    <source>
        <dbReference type="ARBA" id="ARBA00022918"/>
    </source>
</evidence>
<dbReference type="InterPro" id="IPR041577">
    <property type="entry name" value="RT_RNaseH_2"/>
</dbReference>
<dbReference type="CDD" id="cd01647">
    <property type="entry name" value="RT_LTR"/>
    <property type="match status" value="1"/>
</dbReference>
<feature type="region of interest" description="Disordered" evidence="10">
    <location>
        <begin position="1275"/>
        <end position="1437"/>
    </location>
</feature>
<dbReference type="GO" id="GO:0015074">
    <property type="term" value="P:DNA integration"/>
    <property type="evidence" value="ECO:0007669"/>
    <property type="project" value="UniProtKB-KW"/>
</dbReference>
<feature type="compositionally biased region" description="Polar residues" evidence="10">
    <location>
        <begin position="1408"/>
        <end position="1428"/>
    </location>
</feature>
<feature type="compositionally biased region" description="Polar residues" evidence="10">
    <location>
        <begin position="1359"/>
        <end position="1389"/>
    </location>
</feature>
<dbReference type="PROSITE" id="PS00141">
    <property type="entry name" value="ASP_PROTEASE"/>
    <property type="match status" value="1"/>
</dbReference>
<dbReference type="Pfam" id="PF00078">
    <property type="entry name" value="RVT_1"/>
    <property type="match status" value="1"/>
</dbReference>
<dbReference type="FunFam" id="3.30.420.10:FF:000269">
    <property type="entry name" value="Uncharacterized protein"/>
    <property type="match status" value="1"/>
</dbReference>
<dbReference type="InterPro" id="IPR050951">
    <property type="entry name" value="Retrovirus_Pol_polyprotein"/>
</dbReference>
<dbReference type="PROSITE" id="PS50878">
    <property type="entry name" value="RT_POL"/>
    <property type="match status" value="1"/>
</dbReference>
<dbReference type="Gene3D" id="1.10.340.70">
    <property type="match status" value="1"/>
</dbReference>
<keyword evidence="4" id="KW-0255">Endonuclease</keyword>
<keyword evidence="7" id="KW-0694">RNA-binding</keyword>
<dbReference type="CDD" id="cd09274">
    <property type="entry name" value="RNase_HI_RT_Ty3"/>
    <property type="match status" value="1"/>
</dbReference>
<feature type="compositionally biased region" description="Basic and acidic residues" evidence="10">
    <location>
        <begin position="1275"/>
        <end position="1284"/>
    </location>
</feature>
<evidence type="ECO:0000256" key="2">
    <source>
        <dbReference type="ARBA" id="ARBA00022695"/>
    </source>
</evidence>
<dbReference type="Pfam" id="PF00665">
    <property type="entry name" value="rve"/>
    <property type="match status" value="1"/>
</dbReference>
<keyword evidence="5" id="KW-0378">Hydrolase</keyword>
<dbReference type="Gene3D" id="2.40.70.10">
    <property type="entry name" value="Acid Proteases"/>
    <property type="match status" value="1"/>
</dbReference>
<evidence type="ECO:0000259" key="11">
    <source>
        <dbReference type="PROSITE" id="PS50878"/>
    </source>
</evidence>
<gene>
    <name evidence="13" type="ORF">FSP39_020575</name>
</gene>
<keyword evidence="2" id="KW-0548">Nucleotidyltransferase</keyword>